<feature type="compositionally biased region" description="Basic and acidic residues" evidence="1">
    <location>
        <begin position="91"/>
        <end position="101"/>
    </location>
</feature>
<dbReference type="AlphaFoldDB" id="A0A2A9G170"/>
<evidence type="ECO:0000313" key="2">
    <source>
        <dbReference type="EMBL" id="PFG57384.1"/>
    </source>
</evidence>
<reference evidence="2 3" key="1">
    <citation type="submission" date="2017-10" db="EMBL/GenBank/DDBJ databases">
        <title>Sequencing the genomes of 1000 actinobacteria strains.</title>
        <authorList>
            <person name="Klenk H.-P."/>
        </authorList>
    </citation>
    <scope>NUCLEOTIDE SEQUENCE [LARGE SCALE GENOMIC DNA]</scope>
    <source>
        <strain evidence="2 3">DSM 46092</strain>
    </source>
</reference>
<name>A0A2A9G170_9PSEU</name>
<dbReference type="EMBL" id="PDJK01000001">
    <property type="protein sequence ID" value="PFG57384.1"/>
    <property type="molecule type" value="Genomic_DNA"/>
</dbReference>
<feature type="region of interest" description="Disordered" evidence="1">
    <location>
        <begin position="35"/>
        <end position="63"/>
    </location>
</feature>
<comment type="caution">
    <text evidence="2">The sequence shown here is derived from an EMBL/GenBank/DDBJ whole genome shotgun (WGS) entry which is preliminary data.</text>
</comment>
<feature type="region of interest" description="Disordered" evidence="1">
    <location>
        <begin position="75"/>
        <end position="101"/>
    </location>
</feature>
<sequence length="101" mass="10355">MREVAESGPLLVLSSQGFGVACGRGLCAGRRAARLRARPGEGRAMRETAESSSQGLQARVAGPAQVRARGVALADCLPAPSPGTSPGRVPGRTDRGRTSDE</sequence>
<accession>A0A2A9G170</accession>
<organism evidence="2 3">
    <name type="scientific">Amycolatopsis sulphurea</name>
    <dbReference type="NCBI Taxonomy" id="76022"/>
    <lineage>
        <taxon>Bacteria</taxon>
        <taxon>Bacillati</taxon>
        <taxon>Actinomycetota</taxon>
        <taxon>Actinomycetes</taxon>
        <taxon>Pseudonocardiales</taxon>
        <taxon>Pseudonocardiaceae</taxon>
        <taxon>Amycolatopsis</taxon>
    </lineage>
</organism>
<protein>
    <submittedName>
        <fullName evidence="2">Uncharacterized protein</fullName>
    </submittedName>
</protein>
<keyword evidence="3" id="KW-1185">Reference proteome</keyword>
<proteinExistence type="predicted"/>
<dbReference type="Proteomes" id="UP000243542">
    <property type="component" value="Unassembled WGS sequence"/>
</dbReference>
<feature type="compositionally biased region" description="Basic and acidic residues" evidence="1">
    <location>
        <begin position="38"/>
        <end position="49"/>
    </location>
</feature>
<evidence type="ECO:0000313" key="3">
    <source>
        <dbReference type="Proteomes" id="UP000243542"/>
    </source>
</evidence>
<gene>
    <name evidence="2" type="ORF">ATK36_0965</name>
</gene>
<dbReference type="PROSITE" id="PS51257">
    <property type="entry name" value="PROKAR_LIPOPROTEIN"/>
    <property type="match status" value="1"/>
</dbReference>
<evidence type="ECO:0000256" key="1">
    <source>
        <dbReference type="SAM" id="MobiDB-lite"/>
    </source>
</evidence>